<dbReference type="Proteomes" id="UP000321077">
    <property type="component" value="Segment"/>
</dbReference>
<sequence length="38" mass="4397">MKRLCYRCMHLGEPVMLRHKTGIWYKGCSKCGSGVFYG</sequence>
<name>A0A5B7LWA8_9CAUD</name>
<protein>
    <submittedName>
        <fullName evidence="1">Uncharacterized protein</fullName>
    </submittedName>
</protein>
<evidence type="ECO:0000313" key="2">
    <source>
        <dbReference type="Proteomes" id="UP000321077"/>
    </source>
</evidence>
<evidence type="ECO:0000313" key="1">
    <source>
        <dbReference type="EMBL" id="QBP28117.1"/>
    </source>
</evidence>
<keyword evidence="2" id="KW-1185">Reference proteome</keyword>
<reference evidence="1 2" key="1">
    <citation type="submission" date="2019-01" db="EMBL/GenBank/DDBJ databases">
        <title>Genomic characterization of Pseudomonas aeruginosa lytic bacteriophage IttPL.</title>
        <authorList>
            <person name="Alvi I.A."/>
            <person name="Asif M."/>
            <person name="Tabassum R."/>
            <person name="Abbas Z."/>
            <person name="Rehman S.U."/>
        </authorList>
    </citation>
    <scope>NUCLEOTIDE SEQUENCE [LARGE SCALE GENOMIC DNA]</scope>
</reference>
<organism evidence="1 2">
    <name type="scientific">Pseudomonas phage ITTPL</name>
    <dbReference type="NCBI Taxonomy" id="2544984"/>
    <lineage>
        <taxon>Viruses</taxon>
        <taxon>Duplodnaviria</taxon>
        <taxon>Heunggongvirae</taxon>
        <taxon>Uroviricota</taxon>
        <taxon>Caudoviricetes</taxon>
        <taxon>Vandenendeviridae</taxon>
        <taxon>Skurskavirinae</taxon>
        <taxon>Pakpunavirus</taxon>
        <taxon>Pakpunavirus ITTPL</taxon>
    </lineage>
</organism>
<accession>A0A5B7LWA8</accession>
<proteinExistence type="predicted"/>
<dbReference type="EMBL" id="MK443264">
    <property type="protein sequence ID" value="QBP28117.1"/>
    <property type="molecule type" value="Genomic_DNA"/>
</dbReference>
<gene>
    <name evidence="1" type="ORF">IttPL_0103</name>
</gene>